<proteinExistence type="predicted"/>
<evidence type="ECO:0000256" key="1">
    <source>
        <dbReference type="SAM" id="SignalP"/>
    </source>
</evidence>
<protein>
    <submittedName>
        <fullName evidence="2">Uncharacterized protein</fullName>
    </submittedName>
</protein>
<evidence type="ECO:0000313" key="2">
    <source>
        <dbReference type="EMBL" id="KAF6023011.1"/>
    </source>
</evidence>
<sequence length="397" mass="40501">MKLYKLTTICALLCLNGLGLATASSPTTVTGTTSTTSPVAPVISTTASVAGTTASVAGTTAPVAPVISTTASVAGTTAPVAGTTASVAGTTTPVASVAGTTALVAGTTTPVASVAGTTALVAGTTAPVASVAGTATPVAPVISTTASVAGTTAPVAGTTAPVAGTTVSAPSTTASVAGTTASVADNATTTVSSGDNSTITALMDATTNTTVEVNSSSPCHPSMHTTLVRDLKNPSLSECDESIEANQWVLFKNKEDKCLYIPSVKTGECFKPDSCGTQYPYYISPHNKTTQKLCHTDSTKSNDILCCQDEQPIEIEECDGSYSVYQLSKQIIQDDCAKICLSTTEDVPPFSFIVDNNDAEQKKFEDLTEKEKPHLVTVIFTITDRKKLEVNIMYTGI</sequence>
<evidence type="ECO:0000313" key="3">
    <source>
        <dbReference type="Proteomes" id="UP000593567"/>
    </source>
</evidence>
<dbReference type="AlphaFoldDB" id="A0A7J7JBK2"/>
<reference evidence="2" key="1">
    <citation type="submission" date="2020-06" db="EMBL/GenBank/DDBJ databases">
        <title>Draft genome of Bugula neritina, a colonial animal packing powerful symbionts and potential medicines.</title>
        <authorList>
            <person name="Rayko M."/>
        </authorList>
    </citation>
    <scope>NUCLEOTIDE SEQUENCE [LARGE SCALE GENOMIC DNA]</scope>
    <source>
        <strain evidence="2">Kwan_BN1</strain>
    </source>
</reference>
<name>A0A7J7JBK2_BUGNE</name>
<keyword evidence="1" id="KW-0732">Signal</keyword>
<feature type="signal peptide" evidence="1">
    <location>
        <begin position="1"/>
        <end position="23"/>
    </location>
</feature>
<feature type="chain" id="PRO_5029876210" evidence="1">
    <location>
        <begin position="24"/>
        <end position="397"/>
    </location>
</feature>
<gene>
    <name evidence="2" type="ORF">EB796_018683</name>
</gene>
<accession>A0A7J7JBK2</accession>
<comment type="caution">
    <text evidence="2">The sequence shown here is derived from an EMBL/GenBank/DDBJ whole genome shotgun (WGS) entry which is preliminary data.</text>
</comment>
<dbReference type="Proteomes" id="UP000593567">
    <property type="component" value="Unassembled WGS sequence"/>
</dbReference>
<keyword evidence="3" id="KW-1185">Reference proteome</keyword>
<organism evidence="2 3">
    <name type="scientific">Bugula neritina</name>
    <name type="common">Brown bryozoan</name>
    <name type="synonym">Sertularia neritina</name>
    <dbReference type="NCBI Taxonomy" id="10212"/>
    <lineage>
        <taxon>Eukaryota</taxon>
        <taxon>Metazoa</taxon>
        <taxon>Spiralia</taxon>
        <taxon>Lophotrochozoa</taxon>
        <taxon>Bryozoa</taxon>
        <taxon>Gymnolaemata</taxon>
        <taxon>Cheilostomatida</taxon>
        <taxon>Flustrina</taxon>
        <taxon>Buguloidea</taxon>
        <taxon>Bugulidae</taxon>
        <taxon>Bugula</taxon>
    </lineage>
</organism>
<dbReference type="EMBL" id="VXIV02002775">
    <property type="protein sequence ID" value="KAF6023011.1"/>
    <property type="molecule type" value="Genomic_DNA"/>
</dbReference>